<dbReference type="Proteomes" id="UP000814126">
    <property type="component" value="Unassembled WGS sequence"/>
</dbReference>
<dbReference type="AlphaFoldDB" id="A0AAP2S531"/>
<evidence type="ECO:0000313" key="2">
    <source>
        <dbReference type="Proteomes" id="UP000814126"/>
    </source>
</evidence>
<reference evidence="1" key="1">
    <citation type="submission" date="2019-11" db="EMBL/GenBank/DDBJ databases">
        <title>Epiphytic Pseudomonas syringae from cherry orchards.</title>
        <authorList>
            <person name="Hulin M.T."/>
        </authorList>
    </citation>
    <scope>NUCLEOTIDE SEQUENCE</scope>
    <source>
        <strain evidence="1">PA-2-1F</strain>
    </source>
</reference>
<proteinExistence type="predicted"/>
<dbReference type="EMBL" id="WJZX01000076">
    <property type="protein sequence ID" value="MCF5656842.1"/>
    <property type="molecule type" value="Genomic_DNA"/>
</dbReference>
<dbReference type="RefSeq" id="WP_236326295.1">
    <property type="nucleotide sequence ID" value="NZ_WJZX01000076.1"/>
</dbReference>
<gene>
    <name evidence="1" type="ORF">GIV46_17665</name>
</gene>
<sequence length="102" mass="11360">MLSDRAPLSIASNVLASSSIQSVLRSPSYHARGWQILDRWALSCPEQLRRLEADGEVILLGRLLEQQEIEHLVLSSTAGLEQYSRGLAEHEVLALHEISTEL</sequence>
<accession>A0AAP2S531</accession>
<comment type="caution">
    <text evidence="1">The sequence shown here is derived from an EMBL/GenBank/DDBJ whole genome shotgun (WGS) entry which is preliminary data.</text>
</comment>
<evidence type="ECO:0000313" key="1">
    <source>
        <dbReference type="EMBL" id="MCF5656842.1"/>
    </source>
</evidence>
<protein>
    <submittedName>
        <fullName evidence="1">Uncharacterized protein</fullName>
    </submittedName>
</protein>
<name>A0AAP2S531_9PSED</name>
<organism evidence="1 2">
    <name type="scientific">Pseudomonas poae</name>
    <dbReference type="NCBI Taxonomy" id="200451"/>
    <lineage>
        <taxon>Bacteria</taxon>
        <taxon>Pseudomonadati</taxon>
        <taxon>Pseudomonadota</taxon>
        <taxon>Gammaproteobacteria</taxon>
        <taxon>Pseudomonadales</taxon>
        <taxon>Pseudomonadaceae</taxon>
        <taxon>Pseudomonas</taxon>
    </lineage>
</organism>